<sequence length="261" mass="29562">MERKRLSPVVFGLTMLFFYLPLVLMMLFSFNEAKTMIWQAFSFRWYEELFMNSDMLWRAFGFSVLIAVASSTLACALGTAGAVALHWYDFRGRRYLKFVTYLPLIIPDIIMGVSLLIFFAAVHFNLGLQTIFIAHTTFSVPFVLFILLARLEEFDDSVIEASRDLGAGEFYTLRRVIIPMLLPGIISGFLMSMTLSLDDFVITFFVSGPGSSTLPLHIYSMLRFGVSPVINALSVIMIAVTVLLTLMSKNMQKYMIGRQKA</sequence>
<dbReference type="InterPro" id="IPR051789">
    <property type="entry name" value="Bact_Polyamine_Transport"/>
</dbReference>
<dbReference type="EMBL" id="WBUI01000004">
    <property type="protein sequence ID" value="KAB2933954.1"/>
    <property type="molecule type" value="Genomic_DNA"/>
</dbReference>
<reference evidence="10 11" key="1">
    <citation type="submission" date="2019-10" db="EMBL/GenBank/DDBJ databases">
        <title>Extracellular Electron Transfer in a Candidatus Methanoperedens spp. Enrichment Culture.</title>
        <authorList>
            <person name="Berger S."/>
            <person name="Rangel Shaw D."/>
            <person name="Berben T."/>
            <person name="In 'T Zandt M."/>
            <person name="Frank J."/>
            <person name="Reimann J."/>
            <person name="Jetten M.S.M."/>
            <person name="Welte C.U."/>
        </authorList>
    </citation>
    <scope>NUCLEOTIDE SEQUENCE [LARGE SCALE GENOMIC DNA]</scope>
    <source>
        <strain evidence="10">SB12</strain>
    </source>
</reference>
<evidence type="ECO:0000256" key="8">
    <source>
        <dbReference type="RuleBase" id="RU363032"/>
    </source>
</evidence>
<dbReference type="Gene3D" id="1.10.3720.10">
    <property type="entry name" value="MetI-like"/>
    <property type="match status" value="1"/>
</dbReference>
<protein>
    <submittedName>
        <fullName evidence="10">ABC transporter permease</fullName>
    </submittedName>
</protein>
<keyword evidence="3 8" id="KW-0813">Transport</keyword>
<proteinExistence type="inferred from homology"/>
<keyword evidence="7 8" id="KW-0472">Membrane</keyword>
<organism evidence="10 11">
    <name type="scientific">Leptonema illini</name>
    <dbReference type="NCBI Taxonomy" id="183"/>
    <lineage>
        <taxon>Bacteria</taxon>
        <taxon>Pseudomonadati</taxon>
        <taxon>Spirochaetota</taxon>
        <taxon>Spirochaetia</taxon>
        <taxon>Leptospirales</taxon>
        <taxon>Leptospiraceae</taxon>
        <taxon>Leptonema</taxon>
    </lineage>
</organism>
<evidence type="ECO:0000313" key="10">
    <source>
        <dbReference type="EMBL" id="KAB2933954.1"/>
    </source>
</evidence>
<dbReference type="InterPro" id="IPR035906">
    <property type="entry name" value="MetI-like_sf"/>
</dbReference>
<feature type="domain" description="ABC transmembrane type-1" evidence="9">
    <location>
        <begin position="60"/>
        <end position="248"/>
    </location>
</feature>
<dbReference type="GO" id="GO:0005886">
    <property type="term" value="C:plasma membrane"/>
    <property type="evidence" value="ECO:0007669"/>
    <property type="project" value="UniProtKB-SubCell"/>
</dbReference>
<evidence type="ECO:0000256" key="2">
    <source>
        <dbReference type="ARBA" id="ARBA00007069"/>
    </source>
</evidence>
<evidence type="ECO:0000259" key="9">
    <source>
        <dbReference type="PROSITE" id="PS50928"/>
    </source>
</evidence>
<dbReference type="GO" id="GO:0055085">
    <property type="term" value="P:transmembrane transport"/>
    <property type="evidence" value="ECO:0007669"/>
    <property type="project" value="InterPro"/>
</dbReference>
<evidence type="ECO:0000256" key="7">
    <source>
        <dbReference type="ARBA" id="ARBA00023136"/>
    </source>
</evidence>
<gene>
    <name evidence="10" type="ORF">F9K24_05670</name>
</gene>
<dbReference type="OrthoDB" id="9782004at2"/>
<evidence type="ECO:0000256" key="1">
    <source>
        <dbReference type="ARBA" id="ARBA00004651"/>
    </source>
</evidence>
<feature type="transmembrane region" description="Helical" evidence="8">
    <location>
        <begin position="100"/>
        <end position="122"/>
    </location>
</feature>
<accession>A0A833H384</accession>
<dbReference type="PANTHER" id="PTHR43848">
    <property type="entry name" value="PUTRESCINE TRANSPORT SYSTEM PERMEASE PROTEIN POTI"/>
    <property type="match status" value="1"/>
</dbReference>
<keyword evidence="4" id="KW-1003">Cell membrane</keyword>
<dbReference type="AlphaFoldDB" id="A0A833H384"/>
<dbReference type="InterPro" id="IPR000515">
    <property type="entry name" value="MetI-like"/>
</dbReference>
<comment type="caution">
    <text evidence="10">The sequence shown here is derived from an EMBL/GenBank/DDBJ whole genome shotgun (WGS) entry which is preliminary data.</text>
</comment>
<comment type="similarity">
    <text evidence="2">Belongs to the binding-protein-dependent transport system permease family. CysTW subfamily.</text>
</comment>
<evidence type="ECO:0000256" key="4">
    <source>
        <dbReference type="ARBA" id="ARBA00022475"/>
    </source>
</evidence>
<dbReference type="SUPFAM" id="SSF161098">
    <property type="entry name" value="MetI-like"/>
    <property type="match status" value="1"/>
</dbReference>
<dbReference type="RefSeq" id="WP_002770507.1">
    <property type="nucleotide sequence ID" value="NZ_JQDG01000024.1"/>
</dbReference>
<dbReference type="Proteomes" id="UP000460298">
    <property type="component" value="Unassembled WGS sequence"/>
</dbReference>
<evidence type="ECO:0000313" key="11">
    <source>
        <dbReference type="Proteomes" id="UP000460298"/>
    </source>
</evidence>
<comment type="subcellular location">
    <subcellularLocation>
        <location evidence="1 8">Cell membrane</location>
        <topology evidence="1 8">Multi-pass membrane protein</topology>
    </subcellularLocation>
</comment>
<feature type="transmembrane region" description="Helical" evidence="8">
    <location>
        <begin position="9"/>
        <end position="30"/>
    </location>
</feature>
<feature type="transmembrane region" description="Helical" evidence="8">
    <location>
        <begin position="226"/>
        <end position="246"/>
    </location>
</feature>
<evidence type="ECO:0000256" key="3">
    <source>
        <dbReference type="ARBA" id="ARBA00022448"/>
    </source>
</evidence>
<keyword evidence="6 8" id="KW-1133">Transmembrane helix</keyword>
<feature type="transmembrane region" description="Helical" evidence="8">
    <location>
        <begin position="181"/>
        <end position="206"/>
    </location>
</feature>
<name>A0A833H384_9LEPT</name>
<dbReference type="PANTHER" id="PTHR43848:SF2">
    <property type="entry name" value="PUTRESCINE TRANSPORT SYSTEM PERMEASE PROTEIN POTI"/>
    <property type="match status" value="1"/>
</dbReference>
<evidence type="ECO:0000256" key="6">
    <source>
        <dbReference type="ARBA" id="ARBA00022989"/>
    </source>
</evidence>
<dbReference type="CDD" id="cd06261">
    <property type="entry name" value="TM_PBP2"/>
    <property type="match status" value="1"/>
</dbReference>
<feature type="transmembrane region" description="Helical" evidence="8">
    <location>
        <begin position="59"/>
        <end position="88"/>
    </location>
</feature>
<evidence type="ECO:0000256" key="5">
    <source>
        <dbReference type="ARBA" id="ARBA00022692"/>
    </source>
</evidence>
<feature type="transmembrane region" description="Helical" evidence="8">
    <location>
        <begin position="128"/>
        <end position="149"/>
    </location>
</feature>
<dbReference type="Pfam" id="PF00528">
    <property type="entry name" value="BPD_transp_1"/>
    <property type="match status" value="1"/>
</dbReference>
<keyword evidence="5 8" id="KW-0812">Transmembrane</keyword>
<dbReference type="PROSITE" id="PS50928">
    <property type="entry name" value="ABC_TM1"/>
    <property type="match status" value="1"/>
</dbReference>